<feature type="region of interest" description="Disordered" evidence="1">
    <location>
        <begin position="23"/>
        <end position="43"/>
    </location>
</feature>
<sequence length="176" mass="17837">MPVRPAAAVAAAALATLALAGCTSSTTDHPATDHSGAGAAPTATATAPVTASAAAAAPVEQPGAACSAAPSPSESWLGGWRKSLPEEIRCLPHIASGYYMRQPSGSDDVEGEGNVVMVDVEPDTVREQTLALCRRITELGYGPDGPNEVVFLSVGNGEETGSYVSMPGQEACSVRR</sequence>
<name>A0A9W6PCB5_9ACTN</name>
<dbReference type="OrthoDB" id="3873691at2"/>
<evidence type="ECO:0000313" key="3">
    <source>
        <dbReference type="EMBL" id="GLW52495.1"/>
    </source>
</evidence>
<comment type="caution">
    <text evidence="3">The sequence shown here is derived from an EMBL/GenBank/DDBJ whole genome shotgun (WGS) entry which is preliminary data.</text>
</comment>
<protein>
    <recommendedName>
        <fullName evidence="5">Lipoprotein</fullName>
    </recommendedName>
</protein>
<organism evidence="3 4">
    <name type="scientific">Kitasatospora phosalacinea</name>
    <dbReference type="NCBI Taxonomy" id="2065"/>
    <lineage>
        <taxon>Bacteria</taxon>
        <taxon>Bacillati</taxon>
        <taxon>Actinomycetota</taxon>
        <taxon>Actinomycetes</taxon>
        <taxon>Kitasatosporales</taxon>
        <taxon>Streptomycetaceae</taxon>
        <taxon>Kitasatospora</taxon>
    </lineage>
</organism>
<keyword evidence="2" id="KW-0732">Signal</keyword>
<feature type="signal peptide" evidence="2">
    <location>
        <begin position="1"/>
        <end position="20"/>
    </location>
</feature>
<feature type="chain" id="PRO_5040791252" description="Lipoprotein" evidence="2">
    <location>
        <begin position="21"/>
        <end position="176"/>
    </location>
</feature>
<evidence type="ECO:0000313" key="4">
    <source>
        <dbReference type="Proteomes" id="UP001165143"/>
    </source>
</evidence>
<proteinExistence type="predicted"/>
<evidence type="ECO:0008006" key="5">
    <source>
        <dbReference type="Google" id="ProtNLM"/>
    </source>
</evidence>
<gene>
    <name evidence="3" type="ORF">Kpho01_05060</name>
</gene>
<dbReference type="RefSeq" id="WP_033255952.1">
    <property type="nucleotide sequence ID" value="NZ_BSRX01000002.1"/>
</dbReference>
<evidence type="ECO:0000256" key="2">
    <source>
        <dbReference type="SAM" id="SignalP"/>
    </source>
</evidence>
<dbReference type="Proteomes" id="UP001165143">
    <property type="component" value="Unassembled WGS sequence"/>
</dbReference>
<dbReference type="EMBL" id="BSRX01000002">
    <property type="protein sequence ID" value="GLW52495.1"/>
    <property type="molecule type" value="Genomic_DNA"/>
</dbReference>
<reference evidence="3" key="1">
    <citation type="submission" date="2023-02" db="EMBL/GenBank/DDBJ databases">
        <title>Kitasatospora phosalacinea NBRC 14362.</title>
        <authorList>
            <person name="Ichikawa N."/>
            <person name="Sato H."/>
            <person name="Tonouchi N."/>
        </authorList>
    </citation>
    <scope>NUCLEOTIDE SEQUENCE</scope>
    <source>
        <strain evidence="3">NBRC 14362</strain>
    </source>
</reference>
<dbReference type="PROSITE" id="PS51257">
    <property type="entry name" value="PROKAR_LIPOPROTEIN"/>
    <property type="match status" value="1"/>
</dbReference>
<evidence type="ECO:0000256" key="1">
    <source>
        <dbReference type="SAM" id="MobiDB-lite"/>
    </source>
</evidence>
<accession>A0A9W6PCB5</accession>
<dbReference type="AlphaFoldDB" id="A0A9W6PCB5"/>